<sequence>MQDQIELVNGKFIAKGKKEKEVKSSGTKVLKEYPEEVIALRDRVILGNQKLFDAWLKIKELAHDTEQWSQQMDKWHEAQQKLHLLCQELKYKGFDVCLYLDANGKKSKSCLKNP</sequence>
<reference evidence="1" key="1">
    <citation type="journal article" date="2014" name="Front. Microbiol.">
        <title>High frequency of phylogenetically diverse reductive dehalogenase-homologous genes in deep subseafloor sedimentary metagenomes.</title>
        <authorList>
            <person name="Kawai M."/>
            <person name="Futagami T."/>
            <person name="Toyoda A."/>
            <person name="Takaki Y."/>
            <person name="Nishi S."/>
            <person name="Hori S."/>
            <person name="Arai W."/>
            <person name="Tsubouchi T."/>
            <person name="Morono Y."/>
            <person name="Uchiyama I."/>
            <person name="Ito T."/>
            <person name="Fujiyama A."/>
            <person name="Inagaki F."/>
            <person name="Takami H."/>
        </authorList>
    </citation>
    <scope>NUCLEOTIDE SEQUENCE</scope>
    <source>
        <strain evidence="1">Expedition CK06-06</strain>
    </source>
</reference>
<comment type="caution">
    <text evidence="1">The sequence shown here is derived from an EMBL/GenBank/DDBJ whole genome shotgun (WGS) entry which is preliminary data.</text>
</comment>
<proteinExistence type="predicted"/>
<feature type="non-terminal residue" evidence="1">
    <location>
        <position position="114"/>
    </location>
</feature>
<protein>
    <submittedName>
        <fullName evidence="1">Uncharacterized protein</fullName>
    </submittedName>
</protein>
<gene>
    <name evidence="1" type="ORF">S12H4_21815</name>
</gene>
<dbReference type="AlphaFoldDB" id="X1U094"/>
<dbReference type="EMBL" id="BARW01011280">
    <property type="protein sequence ID" value="GAI85739.1"/>
    <property type="molecule type" value="Genomic_DNA"/>
</dbReference>
<accession>X1U094</accession>
<organism evidence="1">
    <name type="scientific">marine sediment metagenome</name>
    <dbReference type="NCBI Taxonomy" id="412755"/>
    <lineage>
        <taxon>unclassified sequences</taxon>
        <taxon>metagenomes</taxon>
        <taxon>ecological metagenomes</taxon>
    </lineage>
</organism>
<name>X1U094_9ZZZZ</name>
<evidence type="ECO:0000313" key="1">
    <source>
        <dbReference type="EMBL" id="GAI85739.1"/>
    </source>
</evidence>